<dbReference type="EMBL" id="SNRY01000505">
    <property type="protein sequence ID" value="KAA6339823.1"/>
    <property type="molecule type" value="Genomic_DNA"/>
</dbReference>
<accession>A0A5J4S3D1</accession>
<reference evidence="2" key="1">
    <citation type="submission" date="2019-03" db="EMBL/GenBank/DDBJ databases">
        <title>Single cell metagenomics reveals metabolic interactions within the superorganism composed of flagellate Streblomastix strix and complex community of Bacteroidetes bacteria on its surface.</title>
        <authorList>
            <person name="Treitli S.C."/>
            <person name="Kolisko M."/>
            <person name="Husnik F."/>
            <person name="Keeling P."/>
            <person name="Hampl V."/>
        </authorList>
    </citation>
    <scope>NUCLEOTIDE SEQUENCE</scope>
    <source>
        <strain evidence="2">STM</strain>
    </source>
</reference>
<organism evidence="2">
    <name type="scientific">termite gut metagenome</name>
    <dbReference type="NCBI Taxonomy" id="433724"/>
    <lineage>
        <taxon>unclassified sequences</taxon>
        <taxon>metagenomes</taxon>
        <taxon>organismal metagenomes</taxon>
    </lineage>
</organism>
<dbReference type="PROSITE" id="PS51257">
    <property type="entry name" value="PROKAR_LIPOPROTEIN"/>
    <property type="match status" value="1"/>
</dbReference>
<name>A0A5J4S3D1_9ZZZZ</name>
<comment type="caution">
    <text evidence="2">The sequence shown here is derived from an EMBL/GenBank/DDBJ whole genome shotgun (WGS) entry which is preliminary data.</text>
</comment>
<evidence type="ECO:0000313" key="2">
    <source>
        <dbReference type="EMBL" id="KAA6339823.1"/>
    </source>
</evidence>
<protein>
    <recommendedName>
        <fullName evidence="3">GLUG domain-containing protein</fullName>
    </recommendedName>
</protein>
<evidence type="ECO:0000313" key="1">
    <source>
        <dbReference type="EMBL" id="KAA6339816.1"/>
    </source>
</evidence>
<dbReference type="EMBL" id="SNRY01000505">
    <property type="protein sequence ID" value="KAA6339816.1"/>
    <property type="molecule type" value="Genomic_DNA"/>
</dbReference>
<dbReference type="AlphaFoldDB" id="A0A5J4S3D1"/>
<evidence type="ECO:0008006" key="3">
    <source>
        <dbReference type="Google" id="ProtNLM"/>
    </source>
</evidence>
<dbReference type="Gene3D" id="2.160.20.110">
    <property type="match status" value="1"/>
</dbReference>
<sequence>MKKIIIYSHLFACLSLLFLGTGCEREEIVSERIPLNALEVQLGAVTRASSDGDDPTLIAPNNRRNWVLEVQIEESQAEDYVFSAQDEVWIPNNNPVYFPAGVNNEGCNVTFTLRPPASSNATTGQDGSAAGLLEADTLKNTLRMRPQGNYFVSLAHTNSLIEIAFEQSLENRAIEIALLDNHIHPYAIDHKRYLCIVPGGSNHITLTTKANGTERQYTLNVDSGTKPNCRYVFTVTADDIVQFPIIIPWSTTEDVIREGAKEFIHIEGYTGVISLMVSDTLVRLYPHPNAKERGEGIYYFPSTVLKNKAIDSLLLEEHAKNILIGRHTNDINPINLKVDSNGKLLWRKAQDGNILINTVDEILLVNTDLESNYRQEADIDFSCISQRSWEPIGNFESPFKGTYDGNGYAIHSLNMDIKEFTSWNPDHLEEPVDFPFFYGARQYDYWVLPAGAVGLFGVNTGTINNVHIASGTMSVSEIQRENTKSIALGAICGYNDGGYITSCTNKAELKVHTISGDNGIFDVCTVGGICGTSRGSIEYSINYGDIIIDNALFAQLVMGGICGNLYSRYETDKIKINSCINHGNMLFSGLSMSLDEWTFLYGGISGIMYYNHRDSSRETIQHISNCYNTGNIINRETTATYGTFSGIVAKIVCLYSTSSCKISSCYNIGAIEIEPVAGDKWIRDPIIRIIHDLGEPPFLPYRPSIENCFYDATTWKAPSRYNNGKEFYSILWKYSIAEAMEYMEIAEENILKSSPAFSLDSWPNSDSWDTNVWGDLGSWNNGNPIYPKLRFEKD</sequence>
<gene>
    <name evidence="1" type="ORF">EZS27_012272</name>
    <name evidence="2" type="ORF">EZS27_012279</name>
</gene>
<proteinExistence type="predicted"/>